<keyword evidence="1" id="KW-1133">Transmembrane helix</keyword>
<dbReference type="AlphaFoldDB" id="A0A4R3Z363"/>
<evidence type="ECO:0000256" key="1">
    <source>
        <dbReference type="SAM" id="Phobius"/>
    </source>
</evidence>
<dbReference type="EMBL" id="SMCQ01000009">
    <property type="protein sequence ID" value="TCV99425.1"/>
    <property type="molecule type" value="Genomic_DNA"/>
</dbReference>
<sequence>MKIIKPLITILGFLPALYYTPIFLIFLFNHIPIISLIPTMIITICTFLAPIYLMKKNHQKWIGIIAAGFICISLFIEAALPNAFSVELSMGSAIFLSIIYLLYYFVLQKH</sequence>
<feature type="transmembrane region" description="Helical" evidence="1">
    <location>
        <begin position="86"/>
        <end position="107"/>
    </location>
</feature>
<keyword evidence="3" id="KW-1185">Reference proteome</keyword>
<comment type="caution">
    <text evidence="2">The sequence shown here is derived from an EMBL/GenBank/DDBJ whole genome shotgun (WGS) entry which is preliminary data.</text>
</comment>
<evidence type="ECO:0000313" key="2">
    <source>
        <dbReference type="EMBL" id="TCV99425.1"/>
    </source>
</evidence>
<organism evidence="2 3">
    <name type="scientific">Longibaculum muris</name>
    <dbReference type="NCBI Taxonomy" id="1796628"/>
    <lineage>
        <taxon>Bacteria</taxon>
        <taxon>Bacillati</taxon>
        <taxon>Bacillota</taxon>
        <taxon>Erysipelotrichia</taxon>
        <taxon>Erysipelotrichales</taxon>
        <taxon>Coprobacillaceae</taxon>
        <taxon>Longibaculum</taxon>
    </lineage>
</organism>
<protein>
    <recommendedName>
        <fullName evidence="4">Group-specific protein</fullName>
    </recommendedName>
</protein>
<reference evidence="2 3" key="1">
    <citation type="submission" date="2019-03" db="EMBL/GenBank/DDBJ databases">
        <title>Genomic Encyclopedia of Type Strains, Phase IV (KMG-IV): sequencing the most valuable type-strain genomes for metagenomic binning, comparative biology and taxonomic classification.</title>
        <authorList>
            <person name="Goeker M."/>
        </authorList>
    </citation>
    <scope>NUCLEOTIDE SEQUENCE [LARGE SCALE GENOMIC DNA]</scope>
    <source>
        <strain evidence="2 3">DSM 29487</strain>
    </source>
</reference>
<evidence type="ECO:0008006" key="4">
    <source>
        <dbReference type="Google" id="ProtNLM"/>
    </source>
</evidence>
<feature type="transmembrane region" description="Helical" evidence="1">
    <location>
        <begin position="33"/>
        <end position="54"/>
    </location>
</feature>
<keyword evidence="1" id="KW-0472">Membrane</keyword>
<feature type="transmembrane region" description="Helical" evidence="1">
    <location>
        <begin position="61"/>
        <end position="80"/>
    </location>
</feature>
<evidence type="ECO:0000313" key="3">
    <source>
        <dbReference type="Proteomes" id="UP000295515"/>
    </source>
</evidence>
<name>A0A4R3Z363_9FIRM</name>
<keyword evidence="1" id="KW-0812">Transmembrane</keyword>
<accession>A0A4R3Z363</accession>
<dbReference type="GeneID" id="98915295"/>
<feature type="transmembrane region" description="Helical" evidence="1">
    <location>
        <begin position="7"/>
        <end position="27"/>
    </location>
</feature>
<dbReference type="Proteomes" id="UP000295515">
    <property type="component" value="Unassembled WGS sequence"/>
</dbReference>
<dbReference type="RefSeq" id="WP_066446784.1">
    <property type="nucleotide sequence ID" value="NZ_JANKBF010000005.1"/>
</dbReference>
<proteinExistence type="predicted"/>
<gene>
    <name evidence="2" type="ORF">EDD60_1096</name>
</gene>